<dbReference type="Gene3D" id="3.90.180.10">
    <property type="entry name" value="Medium-chain alcohol dehydrogenases, catalytic domain"/>
    <property type="match status" value="1"/>
</dbReference>
<dbReference type="PROSITE" id="PS00065">
    <property type="entry name" value="D_2_HYDROXYACID_DH_1"/>
    <property type="match status" value="1"/>
</dbReference>
<accession>A0A402D1M1</accession>
<dbReference type="RefSeq" id="WP_119323410.1">
    <property type="nucleotide sequence ID" value="NZ_AP025739.1"/>
</dbReference>
<organism evidence="10 11">
    <name type="scientific">Capsulimonas corticalis</name>
    <dbReference type="NCBI Taxonomy" id="2219043"/>
    <lineage>
        <taxon>Bacteria</taxon>
        <taxon>Bacillati</taxon>
        <taxon>Armatimonadota</taxon>
        <taxon>Armatimonadia</taxon>
        <taxon>Capsulimonadales</taxon>
        <taxon>Capsulimonadaceae</taxon>
        <taxon>Capsulimonas</taxon>
    </lineage>
</organism>
<dbReference type="InterPro" id="IPR002328">
    <property type="entry name" value="ADH_Zn_CS"/>
</dbReference>
<dbReference type="FunFam" id="3.40.50.720:FF:000022">
    <property type="entry name" value="Cinnamyl alcohol dehydrogenase"/>
    <property type="match status" value="1"/>
</dbReference>
<evidence type="ECO:0000256" key="2">
    <source>
        <dbReference type="ARBA" id="ARBA00008072"/>
    </source>
</evidence>
<dbReference type="PANTHER" id="PTHR42683">
    <property type="entry name" value="ALDEHYDE REDUCTASE"/>
    <property type="match status" value="1"/>
</dbReference>
<dbReference type="InterPro" id="IPR036291">
    <property type="entry name" value="NAD(P)-bd_dom_sf"/>
</dbReference>
<dbReference type="InterPro" id="IPR020843">
    <property type="entry name" value="ER"/>
</dbReference>
<dbReference type="Proteomes" id="UP000287394">
    <property type="component" value="Chromosome"/>
</dbReference>
<keyword evidence="11" id="KW-1185">Reference proteome</keyword>
<dbReference type="InterPro" id="IPR011032">
    <property type="entry name" value="GroES-like_sf"/>
</dbReference>
<evidence type="ECO:0000256" key="8">
    <source>
        <dbReference type="RuleBase" id="RU361277"/>
    </source>
</evidence>
<keyword evidence="5" id="KW-0521">NADP</keyword>
<dbReference type="SUPFAM" id="SSF50129">
    <property type="entry name" value="GroES-like"/>
    <property type="match status" value="1"/>
</dbReference>
<dbReference type="OrthoDB" id="9771084at2"/>
<evidence type="ECO:0000313" key="11">
    <source>
        <dbReference type="Proteomes" id="UP000287394"/>
    </source>
</evidence>
<evidence type="ECO:0000256" key="3">
    <source>
        <dbReference type="ARBA" id="ARBA00022723"/>
    </source>
</evidence>
<dbReference type="AlphaFoldDB" id="A0A402D1M1"/>
<evidence type="ECO:0000256" key="6">
    <source>
        <dbReference type="ARBA" id="ARBA00023002"/>
    </source>
</evidence>
<dbReference type="PROSITE" id="PS00059">
    <property type="entry name" value="ADH_ZINC"/>
    <property type="match status" value="1"/>
</dbReference>
<proteinExistence type="inferred from homology"/>
<dbReference type="InterPro" id="IPR013149">
    <property type="entry name" value="ADH-like_C"/>
</dbReference>
<keyword evidence="6" id="KW-0560">Oxidoreductase</keyword>
<evidence type="ECO:0000313" key="10">
    <source>
        <dbReference type="EMBL" id="BDI28654.1"/>
    </source>
</evidence>
<comment type="similarity">
    <text evidence="2 8">Belongs to the zinc-containing alcohol dehydrogenase family.</text>
</comment>
<evidence type="ECO:0000256" key="4">
    <source>
        <dbReference type="ARBA" id="ARBA00022833"/>
    </source>
</evidence>
<sequence length="336" mass="35729">MKVHALAAYAPGEPLRPFEYEIGAVSGFDCVIRVQSCGLCHSDIHVVDNDWGGATFPVVPGHEAVGEVVELGPGVTHLKIGDRVGVGWQSGACLGCRDCLRGNEQMCDANQATILHQYGGFGDYMTVDSRFAFPIPDGLASAAAGPLLCAGITVYSGLRHAGMRGGQEIGVIGIGGLGHLAVQFAAKLGNRVTVFTTSPEKAEYAARLGAAEAVIVGRDGSPPQKPSRPLDIIIDTVASGKDYNAYLNCLDSDGVFNLVGIGNDPIPLSVFAFQDKRRRIMGSPIGSRSEMIEMLGLAARYGIVPQIETFAFERANDAVQHVRDNKVRYRAVLLMD</sequence>
<dbReference type="SMART" id="SM00829">
    <property type="entry name" value="PKS_ER"/>
    <property type="match status" value="1"/>
</dbReference>
<comment type="cofactor">
    <cofactor evidence="1 8">
        <name>Zn(2+)</name>
        <dbReference type="ChEBI" id="CHEBI:29105"/>
    </cofactor>
</comment>
<protein>
    <recommendedName>
        <fullName evidence="7">alcohol dehydrogenase (NADP(+))</fullName>
        <ecNumber evidence="7">1.1.1.2</ecNumber>
    </recommendedName>
</protein>
<evidence type="ECO:0000256" key="5">
    <source>
        <dbReference type="ARBA" id="ARBA00022857"/>
    </source>
</evidence>
<dbReference type="Pfam" id="PF00107">
    <property type="entry name" value="ADH_zinc_N"/>
    <property type="match status" value="1"/>
</dbReference>
<dbReference type="CDD" id="cd05283">
    <property type="entry name" value="CAD1"/>
    <property type="match status" value="1"/>
</dbReference>
<dbReference type="GO" id="GO:0008270">
    <property type="term" value="F:zinc ion binding"/>
    <property type="evidence" value="ECO:0007669"/>
    <property type="project" value="InterPro"/>
</dbReference>
<dbReference type="Pfam" id="PF08240">
    <property type="entry name" value="ADH_N"/>
    <property type="match status" value="1"/>
</dbReference>
<dbReference type="InterPro" id="IPR029752">
    <property type="entry name" value="D-isomer_DH_CS1"/>
</dbReference>
<feature type="domain" description="Enoyl reductase (ER)" evidence="9">
    <location>
        <begin position="12"/>
        <end position="333"/>
    </location>
</feature>
<keyword evidence="4 8" id="KW-0862">Zinc</keyword>
<dbReference type="InterPro" id="IPR013154">
    <property type="entry name" value="ADH-like_N"/>
</dbReference>
<dbReference type="SUPFAM" id="SSF51735">
    <property type="entry name" value="NAD(P)-binding Rossmann-fold domains"/>
    <property type="match status" value="1"/>
</dbReference>
<gene>
    <name evidence="10" type="ORF">CCAX7_007050</name>
</gene>
<reference evidence="10 11" key="1">
    <citation type="journal article" date="2019" name="Int. J. Syst. Evol. Microbiol.">
        <title>Capsulimonas corticalis gen. nov., sp. nov., an aerobic capsulated bacterium, of a novel bacterial order, Capsulimonadales ord. nov., of the class Armatimonadia of the phylum Armatimonadetes.</title>
        <authorList>
            <person name="Li J."/>
            <person name="Kudo C."/>
            <person name="Tonouchi A."/>
        </authorList>
    </citation>
    <scope>NUCLEOTIDE SEQUENCE [LARGE SCALE GENOMIC DNA]</scope>
    <source>
        <strain evidence="10 11">AX-7</strain>
    </source>
</reference>
<keyword evidence="3 8" id="KW-0479">Metal-binding</keyword>
<evidence type="ECO:0000256" key="1">
    <source>
        <dbReference type="ARBA" id="ARBA00001947"/>
    </source>
</evidence>
<dbReference type="GO" id="GO:0008106">
    <property type="term" value="F:alcohol dehydrogenase (NADP+) activity"/>
    <property type="evidence" value="ECO:0007669"/>
    <property type="project" value="UniProtKB-EC"/>
</dbReference>
<dbReference type="Gene3D" id="3.40.50.720">
    <property type="entry name" value="NAD(P)-binding Rossmann-like Domain"/>
    <property type="match status" value="1"/>
</dbReference>
<dbReference type="KEGG" id="ccot:CCAX7_007050"/>
<dbReference type="InterPro" id="IPR047109">
    <property type="entry name" value="CAD-like"/>
</dbReference>
<dbReference type="EC" id="1.1.1.2" evidence="7"/>
<dbReference type="EMBL" id="AP025739">
    <property type="protein sequence ID" value="BDI28654.1"/>
    <property type="molecule type" value="Genomic_DNA"/>
</dbReference>
<name>A0A402D1M1_9BACT</name>
<evidence type="ECO:0000259" key="9">
    <source>
        <dbReference type="SMART" id="SM00829"/>
    </source>
</evidence>
<dbReference type="FunFam" id="3.90.180.10:FF:000018">
    <property type="entry name" value="NAD(P)-dependent alcohol dehydrogenase"/>
    <property type="match status" value="1"/>
</dbReference>
<evidence type="ECO:0000256" key="7">
    <source>
        <dbReference type="ARBA" id="ARBA00024074"/>
    </source>
</evidence>